<dbReference type="HOGENOM" id="CLU_3048277_0_0_11"/>
<name>Q82J08_STRAW</name>
<keyword evidence="2" id="KW-1185">Reference proteome</keyword>
<evidence type="ECO:0000313" key="2">
    <source>
        <dbReference type="Proteomes" id="UP000000428"/>
    </source>
</evidence>
<dbReference type="KEGG" id="sma:SAVERM_2974"/>
<proteinExistence type="predicted"/>
<gene>
    <name evidence="1" type="ORF">SAVERM_2974</name>
</gene>
<reference evidence="1 2" key="1">
    <citation type="journal article" date="2001" name="Proc. Natl. Acad. Sci. U.S.A.">
        <title>Genome sequence of an industrial microorganism Streptomyces avermitilis: deducing the ability of producing secondary metabolites.</title>
        <authorList>
            <person name="Omura S."/>
            <person name="Ikeda H."/>
            <person name="Ishikawa J."/>
            <person name="Hanamoto A."/>
            <person name="Takahashi C."/>
            <person name="Shinose M."/>
            <person name="Takahashi Y."/>
            <person name="Horikawa H."/>
            <person name="Nakazawa H."/>
            <person name="Osonoe T."/>
            <person name="Kikuchi H."/>
            <person name="Shiba T."/>
            <person name="Sakaki Y."/>
            <person name="Hattori M."/>
        </authorList>
    </citation>
    <scope>NUCLEOTIDE SEQUENCE [LARGE SCALE GENOMIC DNA]</scope>
    <source>
        <strain evidence="2">ATCC 31267 / DSM 46492 / JCM 5070 / NBRC 14893 / NCIMB 12804 / NRRL 8165 / MA-4680</strain>
    </source>
</reference>
<reference evidence="1 2" key="2">
    <citation type="journal article" date="2003" name="Nat. Biotechnol.">
        <title>Complete genome sequence and comparative analysis of the industrial microorganism Streptomyces avermitilis.</title>
        <authorList>
            <person name="Ikeda H."/>
            <person name="Ishikawa J."/>
            <person name="Hanamoto A."/>
            <person name="Shinose M."/>
            <person name="Kikuchi H."/>
            <person name="Shiba T."/>
            <person name="Sakaki Y."/>
            <person name="Hattori M."/>
            <person name="Omura S."/>
        </authorList>
    </citation>
    <scope>NUCLEOTIDE SEQUENCE [LARGE SCALE GENOMIC DNA]</scope>
    <source>
        <strain evidence="2">ATCC 31267 / DSM 46492 / JCM 5070 / NBRC 14893 / NCIMB 12804 / NRRL 8165 / MA-4680</strain>
    </source>
</reference>
<reference evidence="1 2" key="3">
    <citation type="journal article" date="2014" name="J. Ind. Microbiol. Biotechnol.">
        <title>Genome mining of the Streptomyces avermitilis genome and development of genome-minimized hosts for heterologous expression of biosynthetic gene clusters.</title>
        <authorList>
            <person name="Ikeda H."/>
            <person name="Shin-ya K."/>
            <person name="Omura S."/>
        </authorList>
    </citation>
    <scope>NUCLEOTIDE SEQUENCE [LARGE SCALE GENOMIC DNA]</scope>
    <source>
        <strain evidence="2">ATCC 31267 / DSM 46492 / JCM 5070 / NBRC 14893 / NCIMB 12804 / NRRL 8165 / MA-4680</strain>
    </source>
</reference>
<dbReference type="Proteomes" id="UP000000428">
    <property type="component" value="Chromosome"/>
</dbReference>
<accession>Q82J08</accession>
<protein>
    <submittedName>
        <fullName evidence="1">Secreted protein</fullName>
    </submittedName>
</protein>
<evidence type="ECO:0000313" key="1">
    <source>
        <dbReference type="EMBL" id="BAC70685.1"/>
    </source>
</evidence>
<dbReference type="EMBL" id="BA000030">
    <property type="protein sequence ID" value="BAC70685.1"/>
    <property type="molecule type" value="Genomic_DNA"/>
</dbReference>
<organism evidence="1 2">
    <name type="scientific">Streptomyces avermitilis (strain ATCC 31267 / DSM 46492 / JCM 5070 / NBRC 14893 / NCIMB 12804 / NRRL 8165 / MA-4680)</name>
    <dbReference type="NCBI Taxonomy" id="227882"/>
    <lineage>
        <taxon>Bacteria</taxon>
        <taxon>Bacillati</taxon>
        <taxon>Actinomycetota</taxon>
        <taxon>Actinomycetes</taxon>
        <taxon>Kitasatosporales</taxon>
        <taxon>Streptomycetaceae</taxon>
        <taxon>Streptomyces</taxon>
    </lineage>
</organism>
<sequence>MTHQVAHLRAHTRKETLMNRKHALKASLALLGAAVSGGVRAVVSWLLQIGTDGS</sequence>
<dbReference type="AlphaFoldDB" id="Q82J08"/>